<protein>
    <submittedName>
        <fullName evidence="2">Uncharacterized protein</fullName>
    </submittedName>
</protein>
<organism evidence="2 3">
    <name type="scientific">Marasmiellus scandens</name>
    <dbReference type="NCBI Taxonomy" id="2682957"/>
    <lineage>
        <taxon>Eukaryota</taxon>
        <taxon>Fungi</taxon>
        <taxon>Dikarya</taxon>
        <taxon>Basidiomycota</taxon>
        <taxon>Agaricomycotina</taxon>
        <taxon>Agaricomycetes</taxon>
        <taxon>Agaricomycetidae</taxon>
        <taxon>Agaricales</taxon>
        <taxon>Marasmiineae</taxon>
        <taxon>Omphalotaceae</taxon>
        <taxon>Marasmiellus</taxon>
    </lineage>
</organism>
<feature type="compositionally biased region" description="Polar residues" evidence="1">
    <location>
        <begin position="43"/>
        <end position="71"/>
    </location>
</feature>
<keyword evidence="3" id="KW-1185">Reference proteome</keyword>
<evidence type="ECO:0000256" key="1">
    <source>
        <dbReference type="SAM" id="MobiDB-lite"/>
    </source>
</evidence>
<feature type="region of interest" description="Disordered" evidence="1">
    <location>
        <begin position="43"/>
        <end position="115"/>
    </location>
</feature>
<evidence type="ECO:0000313" key="3">
    <source>
        <dbReference type="Proteomes" id="UP001498398"/>
    </source>
</evidence>
<sequence length="146" mass="15538">MNASSWTSSQLAGSNLTLVPTLASTLVPTLAITSRSDFLFPTPNNDSGIFPSTISSQGLGGTQHSVPSNPVAQDETMPGKKKGARRKQKKGKELTDGADHGPDPVMAVLQPTQSSPKCQTLKWKELDGLSPSAMINGKRPWLRGRL</sequence>
<gene>
    <name evidence="2" type="ORF">VKT23_019869</name>
</gene>
<proteinExistence type="predicted"/>
<evidence type="ECO:0000313" key="2">
    <source>
        <dbReference type="EMBL" id="KAK7435061.1"/>
    </source>
</evidence>
<comment type="caution">
    <text evidence="2">The sequence shown here is derived from an EMBL/GenBank/DDBJ whole genome shotgun (WGS) entry which is preliminary data.</text>
</comment>
<dbReference type="EMBL" id="JBANRG010000112">
    <property type="protein sequence ID" value="KAK7435061.1"/>
    <property type="molecule type" value="Genomic_DNA"/>
</dbReference>
<name>A0ABR1IN61_9AGAR</name>
<feature type="compositionally biased region" description="Basic residues" evidence="1">
    <location>
        <begin position="79"/>
        <end position="90"/>
    </location>
</feature>
<reference evidence="2 3" key="1">
    <citation type="submission" date="2024-01" db="EMBL/GenBank/DDBJ databases">
        <title>A draft genome for the cacao thread blight pathogen Marasmiellus scandens.</title>
        <authorList>
            <person name="Baruah I.K."/>
            <person name="Leung J."/>
            <person name="Bukari Y."/>
            <person name="Amoako-Attah I."/>
            <person name="Meinhardt L.W."/>
            <person name="Bailey B.A."/>
            <person name="Cohen S.P."/>
        </authorList>
    </citation>
    <scope>NUCLEOTIDE SEQUENCE [LARGE SCALE GENOMIC DNA]</scope>
    <source>
        <strain evidence="2 3">GH-19</strain>
    </source>
</reference>
<dbReference type="Proteomes" id="UP001498398">
    <property type="component" value="Unassembled WGS sequence"/>
</dbReference>
<accession>A0ABR1IN61</accession>
<feature type="compositionally biased region" description="Basic and acidic residues" evidence="1">
    <location>
        <begin position="91"/>
        <end position="102"/>
    </location>
</feature>